<dbReference type="EMBL" id="JACZHT010000005">
    <property type="protein sequence ID" value="MBE1237603.1"/>
    <property type="molecule type" value="Genomic_DNA"/>
</dbReference>
<feature type="transmembrane region" description="Helical" evidence="1">
    <location>
        <begin position="12"/>
        <end position="32"/>
    </location>
</feature>
<feature type="transmembrane region" description="Helical" evidence="1">
    <location>
        <begin position="158"/>
        <end position="176"/>
    </location>
</feature>
<feature type="transmembrane region" description="Helical" evidence="1">
    <location>
        <begin position="117"/>
        <end position="138"/>
    </location>
</feature>
<organism evidence="2 3">
    <name type="scientific">Phaeovibrio sulfidiphilus</name>
    <dbReference type="NCBI Taxonomy" id="1220600"/>
    <lineage>
        <taxon>Bacteria</taxon>
        <taxon>Pseudomonadati</taxon>
        <taxon>Pseudomonadota</taxon>
        <taxon>Alphaproteobacteria</taxon>
        <taxon>Rhodospirillales</taxon>
        <taxon>Rhodospirillaceae</taxon>
        <taxon>Phaeovibrio</taxon>
    </lineage>
</organism>
<dbReference type="AlphaFoldDB" id="A0A8J6YMR4"/>
<keyword evidence="1" id="KW-0472">Membrane</keyword>
<sequence length="202" mass="21242">MPHPHSPARGPVLASALLSLLIPVLIAGMLLLNAATWTLPDLASADARYGLSFALSDRLIASGAVDPASLSWWQTAGAVVISSLPLLVLASGLLHLRRLFRHIARTGHMSLAAPSQLMRLGTALLLWALTTFVCEPLLSTWTTLQDEERLLSLSVGPSDLAALFAGVCLVVLARALRASVQTAPARHPGLARAQRTAGSSPV</sequence>
<comment type="caution">
    <text evidence="2">The sequence shown here is derived from an EMBL/GenBank/DDBJ whole genome shotgun (WGS) entry which is preliminary data.</text>
</comment>
<gene>
    <name evidence="2" type="ORF">IHV25_08070</name>
</gene>
<keyword evidence="1" id="KW-0812">Transmembrane</keyword>
<proteinExistence type="predicted"/>
<evidence type="ECO:0000256" key="1">
    <source>
        <dbReference type="SAM" id="Phobius"/>
    </source>
</evidence>
<protein>
    <submittedName>
        <fullName evidence="2">DUF2975 domain-containing protein</fullName>
    </submittedName>
</protein>
<evidence type="ECO:0000313" key="3">
    <source>
        <dbReference type="Proteomes" id="UP000631034"/>
    </source>
</evidence>
<keyword evidence="1" id="KW-1133">Transmembrane helix</keyword>
<feature type="transmembrane region" description="Helical" evidence="1">
    <location>
        <begin position="72"/>
        <end position="96"/>
    </location>
</feature>
<reference evidence="2" key="1">
    <citation type="submission" date="2020-10" db="EMBL/GenBank/DDBJ databases">
        <title>Genome sequence of the unusual species of purple photosynthetic bacteria, Phaeovibrio sulfidiphilus DSM 23193, type strain.</title>
        <authorList>
            <person name="Kyndt J.A."/>
            <person name="Meyer T.E."/>
        </authorList>
    </citation>
    <scope>NUCLEOTIDE SEQUENCE</scope>
    <source>
        <strain evidence="2">DSM 23193</strain>
    </source>
</reference>
<dbReference type="Proteomes" id="UP000631034">
    <property type="component" value="Unassembled WGS sequence"/>
</dbReference>
<name>A0A8J6YMR4_9PROT</name>
<dbReference type="RefSeq" id="WP_192534600.1">
    <property type="nucleotide sequence ID" value="NZ_JACZHT010000005.1"/>
</dbReference>
<keyword evidence="3" id="KW-1185">Reference proteome</keyword>
<accession>A0A8J6YMR4</accession>
<evidence type="ECO:0000313" key="2">
    <source>
        <dbReference type="EMBL" id="MBE1237603.1"/>
    </source>
</evidence>